<reference evidence="1" key="1">
    <citation type="submission" date="2022-03" db="EMBL/GenBank/DDBJ databases">
        <title>Sea Food Isolates.</title>
        <authorList>
            <person name="Li c."/>
        </authorList>
    </citation>
    <scope>NUCLEOTIDE SEQUENCE</scope>
    <source>
        <strain evidence="1">19CA06SA08-2</strain>
    </source>
</reference>
<evidence type="ECO:0000313" key="1">
    <source>
        <dbReference type="EMBL" id="XAG67793.1"/>
    </source>
</evidence>
<dbReference type="EMBL" id="CP095353">
    <property type="protein sequence ID" value="XAG67793.1"/>
    <property type="molecule type" value="Genomic_DNA"/>
</dbReference>
<dbReference type="SUPFAM" id="SSF58100">
    <property type="entry name" value="Bacterial hemolysins"/>
    <property type="match status" value="1"/>
</dbReference>
<gene>
    <name evidence="1" type="ORF">MRM75_14205</name>
</gene>
<sequence>MTTITTLDLGDQGLLAAYLSAASPALLNQSYANLLLMQQSLARSELDSSLAVKIEAYQAQMLNQARYYQQDNLPGLIHLMSYGSNFYALVAAFNRLLGQDDDAAVLAGRAKLAEQLTSLADQARSYRLLAQTLNTRVQVAWGSLRPLMDNFLGVITQLEQDLIADAQRQAKAIDALNQAIAANIQAIVDEGGKAGEGVSQLGHAIVTSLALEEKTAAKPAASQGTAKGSDQQTQYMIAGIQALSSGIAGASLAAKELKANTQKLAQAYQALAETNAMLTVAKSVQAQNQLFVSTYETVARAITGLPSGWQKVADAYQSAVPIVADLSNDGDVRLLRRTLALDTQSWQQLSDQVNDIKTAYAGNGVLPDA</sequence>
<name>A0AAU6U1C0_UNCXX</name>
<organism evidence="1">
    <name type="scientific">bacterium 19CA06SA08-2</name>
    <dbReference type="NCBI Taxonomy" id="2920658"/>
    <lineage>
        <taxon>Bacteria</taxon>
    </lineage>
</organism>
<evidence type="ECO:0008006" key="2">
    <source>
        <dbReference type="Google" id="ProtNLM"/>
    </source>
</evidence>
<proteinExistence type="predicted"/>
<accession>A0AAU6U1C0</accession>
<dbReference type="Gene3D" id="1.20.1170.10">
    <property type="match status" value="1"/>
</dbReference>
<protein>
    <recommendedName>
        <fullName evidence="2">HBL/NHE enterotoxin family protein</fullName>
    </recommendedName>
</protein>
<dbReference type="AlphaFoldDB" id="A0AAU6U1C0"/>